<sequence>MAAGCLVWSALFDPPAPTSPATAPLGRLRRRDVGWLAVAAAVVALAIGMSTRTVDRLDVASVALSLGTVRGSAVEVVLSSDTAAGPYEIRTEAPDGNSVAYPLVSLRAGQSLRTTVDLPGRAGT</sequence>
<evidence type="ECO:0000313" key="2">
    <source>
        <dbReference type="Proteomes" id="UP001157017"/>
    </source>
</evidence>
<evidence type="ECO:0000313" key="1">
    <source>
        <dbReference type="EMBL" id="GMA87972.1"/>
    </source>
</evidence>
<comment type="caution">
    <text evidence="1">The sequence shown here is derived from an EMBL/GenBank/DDBJ whole genome shotgun (WGS) entry which is preliminary data.</text>
</comment>
<proteinExistence type="predicted"/>
<protein>
    <submittedName>
        <fullName evidence="1">Uncharacterized protein</fullName>
    </submittedName>
</protein>
<gene>
    <name evidence="1" type="ORF">GCM10025868_32220</name>
</gene>
<name>A0ABQ6JIB9_9ACTN</name>
<keyword evidence="2" id="KW-1185">Reference proteome</keyword>
<reference evidence="2" key="1">
    <citation type="journal article" date="2019" name="Int. J. Syst. Evol. Microbiol.">
        <title>The Global Catalogue of Microorganisms (GCM) 10K type strain sequencing project: providing services to taxonomists for standard genome sequencing and annotation.</title>
        <authorList>
            <consortium name="The Broad Institute Genomics Platform"/>
            <consortium name="The Broad Institute Genome Sequencing Center for Infectious Disease"/>
            <person name="Wu L."/>
            <person name="Ma J."/>
        </authorList>
    </citation>
    <scope>NUCLEOTIDE SEQUENCE [LARGE SCALE GENOMIC DNA]</scope>
    <source>
        <strain evidence="2">NBRC 108730</strain>
    </source>
</reference>
<accession>A0ABQ6JIB9</accession>
<organism evidence="1 2">
    <name type="scientific">Angustibacter aerolatus</name>
    <dbReference type="NCBI Taxonomy" id="1162965"/>
    <lineage>
        <taxon>Bacteria</taxon>
        <taxon>Bacillati</taxon>
        <taxon>Actinomycetota</taxon>
        <taxon>Actinomycetes</taxon>
        <taxon>Kineosporiales</taxon>
        <taxon>Kineosporiaceae</taxon>
    </lineage>
</organism>
<dbReference type="EMBL" id="BSUZ01000001">
    <property type="protein sequence ID" value="GMA87972.1"/>
    <property type="molecule type" value="Genomic_DNA"/>
</dbReference>
<dbReference type="Proteomes" id="UP001157017">
    <property type="component" value="Unassembled WGS sequence"/>
</dbReference>